<organism evidence="1 2">
    <name type="scientific">Paraburkholderia fungorum</name>
    <dbReference type="NCBI Taxonomy" id="134537"/>
    <lineage>
        <taxon>Bacteria</taxon>
        <taxon>Pseudomonadati</taxon>
        <taxon>Pseudomonadota</taxon>
        <taxon>Betaproteobacteria</taxon>
        <taxon>Burkholderiales</taxon>
        <taxon>Burkholderiaceae</taxon>
        <taxon>Paraburkholderia</taxon>
    </lineage>
</organism>
<proteinExistence type="predicted"/>
<dbReference type="Proteomes" id="UP000283709">
    <property type="component" value="Unassembled WGS sequence"/>
</dbReference>
<evidence type="ECO:0000313" key="2">
    <source>
        <dbReference type="Proteomes" id="UP000283709"/>
    </source>
</evidence>
<name>A0A420FNV3_9BURK</name>
<dbReference type="RefSeq" id="WP_259461592.1">
    <property type="nucleotide sequence ID" value="NZ_MCAS01000047.1"/>
</dbReference>
<dbReference type="AlphaFoldDB" id="A0A420FNV3"/>
<sequence length="67" mass="7437">MDTLSVLTFAEPKVLIVGIANEHSIIHECARPFRELGAELSATCLNNKAKAYVEPHVRESQPDLYAE</sequence>
<reference evidence="1 2" key="1">
    <citation type="submission" date="2016-07" db="EMBL/GenBank/DDBJ databases">
        <title>Genome analysis of Burkholderia fungorum ES3-20.</title>
        <authorList>
            <person name="Xu D."/>
            <person name="Yao R."/>
            <person name="Zheng S."/>
        </authorList>
    </citation>
    <scope>NUCLEOTIDE SEQUENCE [LARGE SCALE GENOMIC DNA]</scope>
    <source>
        <strain evidence="1 2">ES3-20</strain>
    </source>
</reference>
<accession>A0A420FNV3</accession>
<gene>
    <name evidence="1" type="ORF">BCY88_37665</name>
</gene>
<comment type="caution">
    <text evidence="1">The sequence shown here is derived from an EMBL/GenBank/DDBJ whole genome shotgun (WGS) entry which is preliminary data.</text>
</comment>
<protein>
    <submittedName>
        <fullName evidence="1">Uncharacterized protein</fullName>
    </submittedName>
</protein>
<evidence type="ECO:0000313" key="1">
    <source>
        <dbReference type="EMBL" id="RKF34655.1"/>
    </source>
</evidence>
<dbReference type="EMBL" id="MCAS01000047">
    <property type="protein sequence ID" value="RKF34655.1"/>
    <property type="molecule type" value="Genomic_DNA"/>
</dbReference>